<reference evidence="1" key="1">
    <citation type="submission" date="2018-05" db="EMBL/GenBank/DDBJ databases">
        <authorList>
            <person name="Lanie J.A."/>
            <person name="Ng W.-L."/>
            <person name="Kazmierczak K.M."/>
            <person name="Andrzejewski T.M."/>
            <person name="Davidsen T.M."/>
            <person name="Wayne K.J."/>
            <person name="Tettelin H."/>
            <person name="Glass J.I."/>
            <person name="Rusch D."/>
            <person name="Podicherti R."/>
            <person name="Tsui H.-C.T."/>
            <person name="Winkler M.E."/>
        </authorList>
    </citation>
    <scope>NUCLEOTIDE SEQUENCE</scope>
</reference>
<dbReference type="SUPFAM" id="SSF53335">
    <property type="entry name" value="S-adenosyl-L-methionine-dependent methyltransferases"/>
    <property type="match status" value="1"/>
</dbReference>
<feature type="non-terminal residue" evidence="1">
    <location>
        <position position="1"/>
    </location>
</feature>
<dbReference type="EMBL" id="UINC01190487">
    <property type="protein sequence ID" value="SVE04673.1"/>
    <property type="molecule type" value="Genomic_DNA"/>
</dbReference>
<dbReference type="InterPro" id="IPR029063">
    <property type="entry name" value="SAM-dependent_MTases_sf"/>
</dbReference>
<accession>A0A383AAM4</accession>
<dbReference type="AlphaFoldDB" id="A0A383AAM4"/>
<evidence type="ECO:0000313" key="1">
    <source>
        <dbReference type="EMBL" id="SVE04673.1"/>
    </source>
</evidence>
<feature type="non-terminal residue" evidence="1">
    <location>
        <position position="83"/>
    </location>
</feature>
<name>A0A383AAM4_9ZZZZ</name>
<proteinExistence type="predicted"/>
<protein>
    <recommendedName>
        <fullName evidence="2">Methyltransferase type 11 domain-containing protein</fullName>
    </recommendedName>
</protein>
<gene>
    <name evidence="1" type="ORF">METZ01_LOCUS457527</name>
</gene>
<sequence length="83" mass="9658">MGRDWDKVLPDIGIFQECFRVLKPGSMAFVMSAPRSDVQYRMAEILEKVGFRIDYTPIYWTYASGFPKAMNIGKMIDKRDEND</sequence>
<dbReference type="Gene3D" id="3.40.50.150">
    <property type="entry name" value="Vaccinia Virus protein VP39"/>
    <property type="match status" value="1"/>
</dbReference>
<evidence type="ECO:0008006" key="2">
    <source>
        <dbReference type="Google" id="ProtNLM"/>
    </source>
</evidence>
<organism evidence="1">
    <name type="scientific">marine metagenome</name>
    <dbReference type="NCBI Taxonomy" id="408172"/>
    <lineage>
        <taxon>unclassified sequences</taxon>
        <taxon>metagenomes</taxon>
        <taxon>ecological metagenomes</taxon>
    </lineage>
</organism>